<feature type="domain" description="OVATE" evidence="8">
    <location>
        <begin position="282"/>
        <end position="341"/>
    </location>
</feature>
<evidence type="ECO:0000259" key="8">
    <source>
        <dbReference type="PROSITE" id="PS51754"/>
    </source>
</evidence>
<reference evidence="9" key="2">
    <citation type="journal article" date="2022" name="Hortic Res">
        <title>The genome of Dioscorea zingiberensis sheds light on the biosynthesis, origin and evolution of the medicinally important diosgenin saponins.</title>
        <authorList>
            <person name="Li Y."/>
            <person name="Tan C."/>
            <person name="Li Z."/>
            <person name="Guo J."/>
            <person name="Li S."/>
            <person name="Chen X."/>
            <person name="Wang C."/>
            <person name="Dai X."/>
            <person name="Yang H."/>
            <person name="Song W."/>
            <person name="Hou L."/>
            <person name="Xu J."/>
            <person name="Tong Z."/>
            <person name="Xu A."/>
            <person name="Yuan X."/>
            <person name="Wang W."/>
            <person name="Yang Q."/>
            <person name="Chen L."/>
            <person name="Sun Z."/>
            <person name="Wang K."/>
            <person name="Pan B."/>
            <person name="Chen J."/>
            <person name="Bao Y."/>
            <person name="Liu F."/>
            <person name="Qi X."/>
            <person name="Gang D.R."/>
            <person name="Wen J."/>
            <person name="Li J."/>
        </authorList>
    </citation>
    <scope>NUCLEOTIDE SEQUENCE</scope>
    <source>
        <strain evidence="9">Dzin_1.0</strain>
    </source>
</reference>
<dbReference type="GO" id="GO:0005634">
    <property type="term" value="C:nucleus"/>
    <property type="evidence" value="ECO:0007669"/>
    <property type="project" value="UniProtKB-SubCell"/>
</dbReference>
<evidence type="ECO:0000256" key="5">
    <source>
        <dbReference type="ARBA" id="ARBA00023242"/>
    </source>
</evidence>
<dbReference type="Pfam" id="PF04844">
    <property type="entry name" value="Ovate"/>
    <property type="match status" value="1"/>
</dbReference>
<evidence type="ECO:0000256" key="6">
    <source>
        <dbReference type="RuleBase" id="RU367028"/>
    </source>
</evidence>
<gene>
    <name evidence="9" type="ORF">J5N97_028035</name>
</gene>
<evidence type="ECO:0000256" key="4">
    <source>
        <dbReference type="ARBA" id="ARBA00023163"/>
    </source>
</evidence>
<evidence type="ECO:0000313" key="10">
    <source>
        <dbReference type="Proteomes" id="UP001085076"/>
    </source>
</evidence>
<comment type="caution">
    <text evidence="9">The sequence shown here is derived from an EMBL/GenBank/DDBJ whole genome shotgun (WGS) entry which is preliminary data.</text>
</comment>
<dbReference type="PROSITE" id="PS51754">
    <property type="entry name" value="OVATE"/>
    <property type="match status" value="1"/>
</dbReference>
<feature type="compositionally biased region" description="Acidic residues" evidence="7">
    <location>
        <begin position="264"/>
        <end position="275"/>
    </location>
</feature>
<feature type="region of interest" description="Disordered" evidence="7">
    <location>
        <begin position="55"/>
        <end position="78"/>
    </location>
</feature>
<dbReference type="AlphaFoldDB" id="A0A9D5H4G3"/>
<organism evidence="9 10">
    <name type="scientific">Dioscorea zingiberensis</name>
    <dbReference type="NCBI Taxonomy" id="325984"/>
    <lineage>
        <taxon>Eukaryota</taxon>
        <taxon>Viridiplantae</taxon>
        <taxon>Streptophyta</taxon>
        <taxon>Embryophyta</taxon>
        <taxon>Tracheophyta</taxon>
        <taxon>Spermatophyta</taxon>
        <taxon>Magnoliopsida</taxon>
        <taxon>Liliopsida</taxon>
        <taxon>Dioscoreales</taxon>
        <taxon>Dioscoreaceae</taxon>
        <taxon>Dioscorea</taxon>
    </lineage>
</organism>
<evidence type="ECO:0000313" key="9">
    <source>
        <dbReference type="EMBL" id="KAJ0962913.1"/>
    </source>
</evidence>
<evidence type="ECO:0000256" key="7">
    <source>
        <dbReference type="SAM" id="MobiDB-lite"/>
    </source>
</evidence>
<evidence type="ECO:0000256" key="1">
    <source>
        <dbReference type="ARBA" id="ARBA00004123"/>
    </source>
</evidence>
<feature type="compositionally biased region" description="Low complexity" evidence="7">
    <location>
        <begin position="194"/>
        <end position="203"/>
    </location>
</feature>
<dbReference type="PANTHER" id="PTHR33057">
    <property type="entry name" value="TRANSCRIPTION REPRESSOR OFP7-RELATED"/>
    <property type="match status" value="1"/>
</dbReference>
<keyword evidence="2 6" id="KW-0678">Repressor</keyword>
<feature type="region of interest" description="Disordered" evidence="7">
    <location>
        <begin position="238"/>
        <end position="280"/>
    </location>
</feature>
<reference evidence="9" key="1">
    <citation type="submission" date="2021-03" db="EMBL/GenBank/DDBJ databases">
        <authorList>
            <person name="Li Z."/>
            <person name="Yang C."/>
        </authorList>
    </citation>
    <scope>NUCLEOTIDE SEQUENCE</scope>
    <source>
        <strain evidence="9">Dzin_1.0</strain>
        <tissue evidence="9">Leaf</tissue>
    </source>
</reference>
<protein>
    <recommendedName>
        <fullName evidence="6">Transcription repressor</fullName>
    </recommendedName>
    <alternativeName>
        <fullName evidence="6">Ovate family protein</fullName>
    </alternativeName>
</protein>
<dbReference type="InterPro" id="IPR038933">
    <property type="entry name" value="Ovate"/>
</dbReference>
<keyword evidence="10" id="KW-1185">Reference proteome</keyword>
<comment type="function">
    <text evidence="6">Transcriptional repressor that regulates multiple aspects of plant growth and development.</text>
</comment>
<comment type="subcellular location">
    <subcellularLocation>
        <location evidence="1 6">Nucleus</location>
    </subcellularLocation>
</comment>
<name>A0A9D5H4G3_9LILI</name>
<dbReference type="Proteomes" id="UP001085076">
    <property type="component" value="Miscellaneous, Linkage group lg09"/>
</dbReference>
<dbReference type="OrthoDB" id="1928390at2759"/>
<sequence length="345" mass="38729">MESISNKKNSSSNSSSRLKQRLAWFFNGSRLLHAACATTSDKALQDPVFVPGPRHRLLGHPSLSSSTENRPRGPTLPSIHYSLNCSSCKPTRPLPVTRKERRVTGTGLDDTADTGDQEGRTCPPASPTSPSKNSFGSYSFNNILKEKTKKKLLSNGYGFTTSSSSDDEEFGGFFSSEEGDHDQQGKEESETLISSKSFSSDSSEFYQRPSSIAHRKKAINNKISYRQVTREGYHQLKHNSSISSREDQTKIKKKKKMRQRLAMDDDNDDDGDDEKGENGFAVVKRSKDPYGDFRSSMVEMIVERQMFSGEELEKLLQSYLSLNSQHHHPIILRAFSDIWEALIIN</sequence>
<feature type="region of interest" description="Disordered" evidence="7">
    <location>
        <begin position="90"/>
        <end position="137"/>
    </location>
</feature>
<keyword evidence="4 6" id="KW-0804">Transcription</keyword>
<keyword evidence="3 6" id="KW-0805">Transcription regulation</keyword>
<evidence type="ECO:0000256" key="3">
    <source>
        <dbReference type="ARBA" id="ARBA00023015"/>
    </source>
</evidence>
<feature type="compositionally biased region" description="Polar residues" evidence="7">
    <location>
        <begin position="128"/>
        <end position="137"/>
    </location>
</feature>
<dbReference type="NCBIfam" id="TIGR01568">
    <property type="entry name" value="A_thal_3678"/>
    <property type="match status" value="1"/>
</dbReference>
<accession>A0A9D5H4G3</accession>
<dbReference type="EMBL" id="JAGGNH010000009">
    <property type="protein sequence ID" value="KAJ0962913.1"/>
    <property type="molecule type" value="Genomic_DNA"/>
</dbReference>
<dbReference type="GO" id="GO:0045892">
    <property type="term" value="P:negative regulation of DNA-templated transcription"/>
    <property type="evidence" value="ECO:0007669"/>
    <property type="project" value="UniProtKB-UniRule"/>
</dbReference>
<keyword evidence="5 6" id="KW-0539">Nucleus</keyword>
<dbReference type="PANTHER" id="PTHR33057:SF17">
    <property type="entry name" value="TRANSCRIPTION REPRESSOR OFP8"/>
    <property type="match status" value="1"/>
</dbReference>
<dbReference type="InterPro" id="IPR006458">
    <property type="entry name" value="Ovate_C"/>
</dbReference>
<evidence type="ECO:0000256" key="2">
    <source>
        <dbReference type="ARBA" id="ARBA00022491"/>
    </source>
</evidence>
<proteinExistence type="predicted"/>
<feature type="region of interest" description="Disordered" evidence="7">
    <location>
        <begin position="160"/>
        <end position="213"/>
    </location>
</feature>